<evidence type="ECO:0000313" key="4">
    <source>
        <dbReference type="Proteomes" id="UP000266691"/>
    </source>
</evidence>
<dbReference type="Pfam" id="PF13508">
    <property type="entry name" value="Acetyltransf_7"/>
    <property type="match status" value="1"/>
</dbReference>
<reference evidence="2 4" key="1">
    <citation type="submission" date="2018-08" db="EMBL/GenBank/DDBJ databases">
        <title>Proposal of Muricauda 72 sp.nov. and Muricauda NH166 sp.nov., isolated from seawater.</title>
        <authorList>
            <person name="Cheng H."/>
            <person name="Wu Y.-H."/>
            <person name="Guo L.-L."/>
            <person name="Xu X.-W."/>
        </authorList>
    </citation>
    <scope>NUCLEOTIDE SEQUENCE [LARGE SCALE GENOMIC DNA]</scope>
    <source>
        <strain evidence="2 4">72</strain>
    </source>
</reference>
<dbReference type="Proteomes" id="UP000321621">
    <property type="component" value="Unassembled WGS sequence"/>
</dbReference>
<name>A0A3A1NQ51_9FLAO</name>
<comment type="caution">
    <text evidence="2">The sequence shown here is derived from an EMBL/GenBank/DDBJ whole genome shotgun (WGS) entry which is preliminary data.</text>
</comment>
<gene>
    <name evidence="2" type="ORF">D2V05_04515</name>
    <name evidence="3" type="ORF">FQ017_04480</name>
</gene>
<dbReference type="Proteomes" id="UP000266691">
    <property type="component" value="Unassembled WGS sequence"/>
</dbReference>
<dbReference type="PANTHER" id="PTHR43233">
    <property type="entry name" value="FAMILY N-ACETYLTRANSFERASE, PUTATIVE (AFU_ORTHOLOGUE AFUA_6G03350)-RELATED"/>
    <property type="match status" value="1"/>
</dbReference>
<dbReference type="InterPro" id="IPR016181">
    <property type="entry name" value="Acyl_CoA_acyltransferase"/>
</dbReference>
<feature type="domain" description="N-acetyltransferase" evidence="1">
    <location>
        <begin position="4"/>
        <end position="138"/>
    </location>
</feature>
<dbReference type="GO" id="GO:0016747">
    <property type="term" value="F:acyltransferase activity, transferring groups other than amino-acyl groups"/>
    <property type="evidence" value="ECO:0007669"/>
    <property type="project" value="InterPro"/>
</dbReference>
<dbReference type="OrthoDB" id="3216107at2"/>
<accession>A0A3A1NQ51</accession>
<evidence type="ECO:0000259" key="1">
    <source>
        <dbReference type="PROSITE" id="PS51186"/>
    </source>
</evidence>
<reference evidence="3 5" key="2">
    <citation type="submission" date="2019-07" db="EMBL/GenBank/DDBJ databases">
        <title>Draft genome of two Muricauda strains isolated from deep sea.</title>
        <authorList>
            <person name="Sun C."/>
        </authorList>
    </citation>
    <scope>NUCLEOTIDE SEQUENCE [LARGE SCALE GENOMIC DNA]</scope>
    <source>
        <strain evidence="3 5">72</strain>
    </source>
</reference>
<dbReference type="CDD" id="cd04301">
    <property type="entry name" value="NAT_SF"/>
    <property type="match status" value="1"/>
</dbReference>
<evidence type="ECO:0000313" key="2">
    <source>
        <dbReference type="EMBL" id="RIV45850.1"/>
    </source>
</evidence>
<dbReference type="SUPFAM" id="SSF55729">
    <property type="entry name" value="Acyl-CoA N-acyltransferases (Nat)"/>
    <property type="match status" value="1"/>
</dbReference>
<dbReference type="InterPro" id="IPR053144">
    <property type="entry name" value="Acetyltransferase_Butenolide"/>
</dbReference>
<dbReference type="PROSITE" id="PS51186">
    <property type="entry name" value="GNAT"/>
    <property type="match status" value="1"/>
</dbReference>
<dbReference type="InterPro" id="IPR000182">
    <property type="entry name" value="GNAT_dom"/>
</dbReference>
<dbReference type="Gene3D" id="3.40.630.30">
    <property type="match status" value="1"/>
</dbReference>
<evidence type="ECO:0000313" key="3">
    <source>
        <dbReference type="EMBL" id="TXJ98607.1"/>
    </source>
</evidence>
<proteinExistence type="predicted"/>
<dbReference type="RefSeq" id="WP_119646345.1">
    <property type="nucleotide sequence ID" value="NZ_QXFI01000013.1"/>
</dbReference>
<keyword evidence="5" id="KW-1185">Reference proteome</keyword>
<protein>
    <submittedName>
        <fullName evidence="2 3">N-acetyltransferase</fullName>
    </submittedName>
</protein>
<dbReference type="EMBL" id="VNWK01000013">
    <property type="protein sequence ID" value="TXJ98607.1"/>
    <property type="molecule type" value="Genomic_DNA"/>
</dbReference>
<dbReference type="AlphaFoldDB" id="A0A3A1NQ51"/>
<organism evidence="2 4">
    <name type="scientific">Flagellimonas pelagia</name>
    <dbReference type="NCBI Taxonomy" id="2306998"/>
    <lineage>
        <taxon>Bacteria</taxon>
        <taxon>Pseudomonadati</taxon>
        <taxon>Bacteroidota</taxon>
        <taxon>Flavobacteriia</taxon>
        <taxon>Flavobacteriales</taxon>
        <taxon>Flavobacteriaceae</taxon>
        <taxon>Flagellimonas</taxon>
    </lineage>
</organism>
<evidence type="ECO:0000313" key="5">
    <source>
        <dbReference type="Proteomes" id="UP000321621"/>
    </source>
</evidence>
<dbReference type="PANTHER" id="PTHR43233:SF1">
    <property type="entry name" value="FAMILY N-ACETYLTRANSFERASE, PUTATIVE (AFU_ORTHOLOGUE AFUA_6G03350)-RELATED"/>
    <property type="match status" value="1"/>
</dbReference>
<keyword evidence="2" id="KW-0808">Transferase</keyword>
<sequence>MEFYISEDRTKLDVPKIHKEVTATYWGGGRTMDQTLMTIDKCVCFGVYSDKDEQVGFARLLTDSLIFAYIMDVVIFDPYKGKGLGKMLVKHILERTDIQTVKTVALKTKDSHSFYEAFGFKRVGDSEMWLAIDRAKYD</sequence>
<dbReference type="EMBL" id="QXFI01000013">
    <property type="protein sequence ID" value="RIV45850.1"/>
    <property type="molecule type" value="Genomic_DNA"/>
</dbReference>